<evidence type="ECO:0000256" key="9">
    <source>
        <dbReference type="SAM" id="MobiDB-lite"/>
    </source>
</evidence>
<dbReference type="GO" id="GO:0006825">
    <property type="term" value="P:copper ion transport"/>
    <property type="evidence" value="ECO:0007669"/>
    <property type="project" value="InterPro"/>
</dbReference>
<dbReference type="GO" id="GO:0005507">
    <property type="term" value="F:copper ion binding"/>
    <property type="evidence" value="ECO:0007669"/>
    <property type="project" value="InterPro"/>
</dbReference>
<keyword evidence="4" id="KW-0479">Metal-binding</keyword>
<comment type="caution">
    <text evidence="13">The sequence shown here is derived from an EMBL/GenBank/DDBJ whole genome shotgun (WGS) entry which is preliminary data.</text>
</comment>
<evidence type="ECO:0000313" key="14">
    <source>
        <dbReference type="Proteomes" id="UP000011602"/>
    </source>
</evidence>
<dbReference type="EMBL" id="AOHZ01000081">
    <property type="protein sequence ID" value="ELY51702.1"/>
    <property type="molecule type" value="Genomic_DNA"/>
</dbReference>
<feature type="transmembrane region" description="Helical" evidence="10">
    <location>
        <begin position="486"/>
        <end position="508"/>
    </location>
</feature>
<proteinExistence type="predicted"/>
<name>L9WQM8_9EURY</name>
<protein>
    <submittedName>
        <fullName evidence="13">Copper resistance protein CopC</fullName>
    </submittedName>
</protein>
<feature type="transmembrane region" description="Helical" evidence="10">
    <location>
        <begin position="369"/>
        <end position="388"/>
    </location>
</feature>
<feature type="compositionally biased region" description="Basic and acidic residues" evidence="9">
    <location>
        <begin position="627"/>
        <end position="664"/>
    </location>
</feature>
<feature type="compositionally biased region" description="Low complexity" evidence="9">
    <location>
        <begin position="439"/>
        <end position="453"/>
    </location>
</feature>
<feature type="transmembrane region" description="Helical" evidence="10">
    <location>
        <begin position="327"/>
        <end position="348"/>
    </location>
</feature>
<feature type="region of interest" description="Disordered" evidence="9">
    <location>
        <begin position="439"/>
        <end position="471"/>
    </location>
</feature>
<dbReference type="Pfam" id="PF05425">
    <property type="entry name" value="CopD"/>
    <property type="match status" value="1"/>
</dbReference>
<keyword evidence="5" id="KW-0732">Signal</keyword>
<dbReference type="SUPFAM" id="SSF81296">
    <property type="entry name" value="E set domains"/>
    <property type="match status" value="1"/>
</dbReference>
<evidence type="ECO:0000256" key="10">
    <source>
        <dbReference type="SAM" id="Phobius"/>
    </source>
</evidence>
<evidence type="ECO:0000313" key="13">
    <source>
        <dbReference type="EMBL" id="ELY51702.1"/>
    </source>
</evidence>
<dbReference type="GO" id="GO:0046688">
    <property type="term" value="P:response to copper ion"/>
    <property type="evidence" value="ECO:0007669"/>
    <property type="project" value="InterPro"/>
</dbReference>
<dbReference type="PANTHER" id="PTHR34820:SF4">
    <property type="entry name" value="INNER MEMBRANE PROTEIN YEBZ"/>
    <property type="match status" value="1"/>
</dbReference>
<dbReference type="STRING" id="1227499.C493_17271"/>
<reference evidence="13 14" key="1">
    <citation type="journal article" date="2014" name="PLoS Genet.">
        <title>Phylogenetically driven sequencing of extremely halophilic archaea reveals strategies for static and dynamic osmo-response.</title>
        <authorList>
            <person name="Becker E.A."/>
            <person name="Seitzer P.M."/>
            <person name="Tritt A."/>
            <person name="Larsen D."/>
            <person name="Krusor M."/>
            <person name="Yao A.I."/>
            <person name="Wu D."/>
            <person name="Madern D."/>
            <person name="Eisen J.A."/>
            <person name="Darling A.E."/>
            <person name="Facciotti M.T."/>
        </authorList>
    </citation>
    <scope>NUCLEOTIDE SEQUENCE [LARGE SCALE GENOMIC DNA]</scope>
    <source>
        <strain evidence="13 14">JCM 12255</strain>
    </source>
</reference>
<feature type="region of interest" description="Disordered" evidence="9">
    <location>
        <begin position="627"/>
        <end position="665"/>
    </location>
</feature>
<dbReference type="RefSeq" id="WP_007260715.1">
    <property type="nucleotide sequence ID" value="NZ_AOHZ01000081.1"/>
</dbReference>
<dbReference type="AlphaFoldDB" id="L9WQM8"/>
<dbReference type="InterPro" id="IPR007348">
    <property type="entry name" value="CopC_dom"/>
</dbReference>
<feature type="transmembrane region" description="Helical" evidence="10">
    <location>
        <begin position="176"/>
        <end position="197"/>
    </location>
</feature>
<feature type="transmembrane region" description="Helical" evidence="10">
    <location>
        <begin position="400"/>
        <end position="421"/>
    </location>
</feature>
<evidence type="ECO:0000256" key="3">
    <source>
        <dbReference type="ARBA" id="ARBA00022692"/>
    </source>
</evidence>
<keyword evidence="2" id="KW-1003">Cell membrane</keyword>
<evidence type="ECO:0000256" key="6">
    <source>
        <dbReference type="ARBA" id="ARBA00022989"/>
    </source>
</evidence>
<dbReference type="GO" id="GO:0042597">
    <property type="term" value="C:periplasmic space"/>
    <property type="evidence" value="ECO:0007669"/>
    <property type="project" value="InterPro"/>
</dbReference>
<gene>
    <name evidence="13" type="ORF">C493_17271</name>
</gene>
<accession>L9WQM8</accession>
<dbReference type="InterPro" id="IPR014755">
    <property type="entry name" value="Cu-Rt/internalin_Ig-like"/>
</dbReference>
<evidence type="ECO:0000256" key="8">
    <source>
        <dbReference type="ARBA" id="ARBA00023136"/>
    </source>
</evidence>
<evidence type="ECO:0000259" key="12">
    <source>
        <dbReference type="Pfam" id="PF05425"/>
    </source>
</evidence>
<feature type="transmembrane region" description="Helical" evidence="10">
    <location>
        <begin position="217"/>
        <end position="237"/>
    </location>
</feature>
<comment type="subcellular location">
    <subcellularLocation>
        <location evidence="1">Cell membrane</location>
        <topology evidence="1">Multi-pass membrane protein</topology>
    </subcellularLocation>
</comment>
<feature type="transmembrane region" description="Helical" evidence="10">
    <location>
        <begin position="288"/>
        <end position="307"/>
    </location>
</feature>
<evidence type="ECO:0000256" key="7">
    <source>
        <dbReference type="ARBA" id="ARBA00023008"/>
    </source>
</evidence>
<dbReference type="PANTHER" id="PTHR34820">
    <property type="entry name" value="INNER MEMBRANE PROTEIN YEBZ"/>
    <property type="match status" value="1"/>
</dbReference>
<dbReference type="InterPro" id="IPR014756">
    <property type="entry name" value="Ig_E-set"/>
</dbReference>
<dbReference type="InterPro" id="IPR032694">
    <property type="entry name" value="CopC/D"/>
</dbReference>
<dbReference type="Proteomes" id="UP000011602">
    <property type="component" value="Unassembled WGS sequence"/>
</dbReference>
<organism evidence="13 14">
    <name type="scientific">Natronolimnohabitans innermongolicus JCM 12255</name>
    <dbReference type="NCBI Taxonomy" id="1227499"/>
    <lineage>
        <taxon>Archaea</taxon>
        <taxon>Methanobacteriati</taxon>
        <taxon>Methanobacteriota</taxon>
        <taxon>Stenosarchaea group</taxon>
        <taxon>Halobacteria</taxon>
        <taxon>Halobacteriales</taxon>
        <taxon>Natrialbaceae</taxon>
        <taxon>Natronolimnohabitans</taxon>
    </lineage>
</organism>
<feature type="region of interest" description="Disordered" evidence="9">
    <location>
        <begin position="559"/>
        <end position="580"/>
    </location>
</feature>
<evidence type="ECO:0000256" key="2">
    <source>
        <dbReference type="ARBA" id="ARBA00022475"/>
    </source>
</evidence>
<dbReference type="Pfam" id="PF04234">
    <property type="entry name" value="CopC"/>
    <property type="match status" value="1"/>
</dbReference>
<dbReference type="Gene3D" id="2.60.40.1220">
    <property type="match status" value="1"/>
</dbReference>
<feature type="domain" description="CopC" evidence="11">
    <location>
        <begin position="45"/>
        <end position="144"/>
    </location>
</feature>
<dbReference type="InterPro" id="IPR008457">
    <property type="entry name" value="Cu-R_CopD_dom"/>
</dbReference>
<dbReference type="OrthoDB" id="206320at2157"/>
<dbReference type="GO" id="GO:0005886">
    <property type="term" value="C:plasma membrane"/>
    <property type="evidence" value="ECO:0007669"/>
    <property type="project" value="UniProtKB-SubCell"/>
</dbReference>
<keyword evidence="8 10" id="KW-0472">Membrane</keyword>
<evidence type="ECO:0000259" key="11">
    <source>
        <dbReference type="Pfam" id="PF04234"/>
    </source>
</evidence>
<evidence type="ECO:0000256" key="1">
    <source>
        <dbReference type="ARBA" id="ARBA00004651"/>
    </source>
</evidence>
<sequence>MTGRESTDRRPPAGSRRASSAIRATTVVLAVVLLLGAVATPVAAHAYLSESDPANGEQVEAVPDDVTLTFSGDGVQIVTDATITGPDGEEVNGEPEIDPDDSQIVRIPIEDAADSEDADGMYTVEWEVIADDGHTTSGTFFFAVGDEPLDRDAVLEAHADDETDESPPPTETASKGLLLVALVGLVGAPLTAAIAVYPAADRFGSSTRAVDRRLSRLLAGGAALLLAAALALGLSRVPDPGPFTLEGLEQFVATPLGQVWLLQLALAVALLAFVAVGGPRRGAIPRRGWLAGTFVGALGVGATVGWTSHSATAIDRLQGMAVDFAHIGGAALWVGGLVVLALIVPPLLRGTAAEDRAALAAATIRRYSLLAVAGVTLAGATGLVLAAWHVPSIDALGETVYGTALSAKTLLVLLALGLGGFTRFVLLRRLEADAGDESASLSDDADALGNAGAQTRQDGGRIASVSDPSPADGTVTRFRRAVRLEVALLVVVLLLSGLLTSVPTAAVAGDDDLGTATIEREGSADLELTVTPADYDEDEEVVYVQEGDPVVFEANLTDDGEQVETDREPRLSVDGPDDSFDDTLERADDGTYTIVQPFADDGDWELELSYEYDSALSSETVDVHVLPDDEHDHGEEDHDHGDNEHDHGDEHADHDDEHADHDVGDETDGAFATLLQFGAVAIGVGGTVAVVTEVVRFRDRSS</sequence>
<keyword evidence="3 10" id="KW-0812">Transmembrane</keyword>
<keyword evidence="7" id="KW-0186">Copper</keyword>
<dbReference type="PATRIC" id="fig|1227499.3.peg.3546"/>
<dbReference type="eggNOG" id="arCOG05392">
    <property type="taxonomic scope" value="Archaea"/>
</dbReference>
<feature type="domain" description="Copper resistance protein D" evidence="12">
    <location>
        <begin position="362"/>
        <end position="499"/>
    </location>
</feature>
<feature type="transmembrane region" description="Helical" evidence="10">
    <location>
        <begin position="257"/>
        <end position="276"/>
    </location>
</feature>
<keyword evidence="14" id="KW-1185">Reference proteome</keyword>
<evidence type="ECO:0000256" key="5">
    <source>
        <dbReference type="ARBA" id="ARBA00022729"/>
    </source>
</evidence>
<evidence type="ECO:0000256" key="4">
    <source>
        <dbReference type="ARBA" id="ARBA00022723"/>
    </source>
</evidence>
<keyword evidence="6 10" id="KW-1133">Transmembrane helix</keyword>